<dbReference type="Gene3D" id="1.10.10.10">
    <property type="entry name" value="Winged helix-like DNA-binding domain superfamily/Winged helix DNA-binding domain"/>
    <property type="match status" value="1"/>
</dbReference>
<comment type="caution">
    <text evidence="9">The sequence shown here is derived from an EMBL/GenBank/DDBJ whole genome shotgun (WGS) entry which is preliminary data.</text>
</comment>
<evidence type="ECO:0000256" key="5">
    <source>
        <dbReference type="ARBA" id="ARBA00023125"/>
    </source>
</evidence>
<dbReference type="GO" id="GO:0000976">
    <property type="term" value="F:transcription cis-regulatory region binding"/>
    <property type="evidence" value="ECO:0007669"/>
    <property type="project" value="TreeGrafter"/>
</dbReference>
<evidence type="ECO:0000313" key="10">
    <source>
        <dbReference type="EMBL" id="KTR05774.1"/>
    </source>
</evidence>
<evidence type="ECO:0000256" key="7">
    <source>
        <dbReference type="PIRSR" id="PIRSR602481-1"/>
    </source>
</evidence>
<dbReference type="InterPro" id="IPR043135">
    <property type="entry name" value="Fur_C"/>
</dbReference>
<dbReference type="PANTHER" id="PTHR33202:SF6">
    <property type="entry name" value="ZINC UPTAKE REGULATION PROTEIN"/>
    <property type="match status" value="1"/>
</dbReference>
<comment type="cofactor">
    <cofactor evidence="7">
        <name>Zn(2+)</name>
        <dbReference type="ChEBI" id="CHEBI:29105"/>
    </cofactor>
    <text evidence="7">Binds 1 zinc ion per subunit.</text>
</comment>
<dbReference type="Proteomes" id="UP000078529">
    <property type="component" value="Unassembled WGS sequence"/>
</dbReference>
<evidence type="ECO:0000256" key="8">
    <source>
        <dbReference type="PIRSR" id="PIRSR602481-2"/>
    </source>
</evidence>
<dbReference type="SUPFAM" id="SSF46785">
    <property type="entry name" value="Winged helix' DNA-binding domain"/>
    <property type="match status" value="1"/>
</dbReference>
<dbReference type="Gene3D" id="3.30.1490.190">
    <property type="match status" value="1"/>
</dbReference>
<evidence type="ECO:0000256" key="3">
    <source>
        <dbReference type="ARBA" id="ARBA00022833"/>
    </source>
</evidence>
<dbReference type="STRING" id="401562.NS365_10335"/>
<dbReference type="PATRIC" id="fig|401562.3.peg.1220"/>
<dbReference type="InterPro" id="IPR036388">
    <property type="entry name" value="WH-like_DNA-bd_sf"/>
</dbReference>
<evidence type="ECO:0000256" key="6">
    <source>
        <dbReference type="ARBA" id="ARBA00023163"/>
    </source>
</evidence>
<evidence type="ECO:0000313" key="11">
    <source>
        <dbReference type="Proteomes" id="UP000078272"/>
    </source>
</evidence>
<feature type="binding site" evidence="7">
    <location>
        <position position="129"/>
    </location>
    <ligand>
        <name>Zn(2+)</name>
        <dbReference type="ChEBI" id="CHEBI:29105"/>
    </ligand>
</feature>
<dbReference type="GO" id="GO:1900376">
    <property type="term" value="P:regulation of secondary metabolite biosynthetic process"/>
    <property type="evidence" value="ECO:0007669"/>
    <property type="project" value="TreeGrafter"/>
</dbReference>
<dbReference type="Proteomes" id="UP000078272">
    <property type="component" value="Unassembled WGS sequence"/>
</dbReference>
<dbReference type="GO" id="GO:0003700">
    <property type="term" value="F:DNA-binding transcription factor activity"/>
    <property type="evidence" value="ECO:0007669"/>
    <property type="project" value="InterPro"/>
</dbReference>
<dbReference type="GO" id="GO:0045892">
    <property type="term" value="P:negative regulation of DNA-templated transcription"/>
    <property type="evidence" value="ECO:0007669"/>
    <property type="project" value="TreeGrafter"/>
</dbReference>
<dbReference type="RefSeq" id="WP_058600199.1">
    <property type="nucleotide sequence ID" value="NZ_LDPZ01000018.1"/>
</dbReference>
<evidence type="ECO:0000313" key="9">
    <source>
        <dbReference type="EMBL" id="KTQ96030.1"/>
    </source>
</evidence>
<feature type="binding site" evidence="7">
    <location>
        <position position="86"/>
    </location>
    <ligand>
        <name>Zn(2+)</name>
        <dbReference type="ChEBI" id="CHEBI:29105"/>
    </ligand>
</feature>
<keyword evidence="6" id="KW-0804">Transcription</keyword>
<dbReference type="GO" id="GO:0008270">
    <property type="term" value="F:zinc ion binding"/>
    <property type="evidence" value="ECO:0007669"/>
    <property type="project" value="TreeGrafter"/>
</dbReference>
<keyword evidence="2" id="KW-0678">Repressor</keyword>
<dbReference type="InterPro" id="IPR036390">
    <property type="entry name" value="WH_DNA-bd_sf"/>
</dbReference>
<dbReference type="EMBL" id="LDQA01000022">
    <property type="protein sequence ID" value="KTR05774.1"/>
    <property type="molecule type" value="Genomic_DNA"/>
</dbReference>
<keyword evidence="12" id="KW-1185">Reference proteome</keyword>
<dbReference type="Pfam" id="PF01475">
    <property type="entry name" value="FUR"/>
    <property type="match status" value="1"/>
</dbReference>
<feature type="binding site" evidence="8">
    <location>
        <position position="77"/>
    </location>
    <ligand>
        <name>Fe cation</name>
        <dbReference type="ChEBI" id="CHEBI:24875"/>
    </ligand>
</feature>
<dbReference type="GO" id="GO:0005829">
    <property type="term" value="C:cytosol"/>
    <property type="evidence" value="ECO:0007669"/>
    <property type="project" value="TreeGrafter"/>
</dbReference>
<feature type="binding site" evidence="7">
    <location>
        <position position="126"/>
    </location>
    <ligand>
        <name>Zn(2+)</name>
        <dbReference type="ChEBI" id="CHEBI:29105"/>
    </ligand>
</feature>
<proteinExistence type="inferred from homology"/>
<comment type="similarity">
    <text evidence="1">Belongs to the Fur family.</text>
</comment>
<keyword evidence="3 7" id="KW-0862">Zinc</keyword>
<evidence type="ECO:0000313" key="12">
    <source>
        <dbReference type="Proteomes" id="UP000078529"/>
    </source>
</evidence>
<evidence type="ECO:0000256" key="2">
    <source>
        <dbReference type="ARBA" id="ARBA00022491"/>
    </source>
</evidence>
<accession>A0A175R8V2</accession>
<keyword evidence="7" id="KW-0479">Metal-binding</keyword>
<feature type="binding site" evidence="7">
    <location>
        <position position="89"/>
    </location>
    <ligand>
        <name>Zn(2+)</name>
        <dbReference type="ChEBI" id="CHEBI:29105"/>
    </ligand>
</feature>
<keyword evidence="4" id="KW-0805">Transcription regulation</keyword>
<keyword evidence="5" id="KW-0238">DNA-binding</keyword>
<dbReference type="InterPro" id="IPR002481">
    <property type="entry name" value="FUR"/>
</dbReference>
<dbReference type="PANTHER" id="PTHR33202">
    <property type="entry name" value="ZINC UPTAKE REGULATION PROTEIN"/>
    <property type="match status" value="1"/>
</dbReference>
<dbReference type="AlphaFoldDB" id="A0A175R8V2"/>
<name>A0A175R8V2_9HYPH</name>
<sequence>MKDELRLTRNETLVLSVLRDESGPHTAYQILDRLRGDGLKAPLQVYRALRSLSERHLVHRLESLNAFVACNHHHGDHHHATIFSICQTCGQVSEATDATLDAALAALAQRQGFKLENAAVEIRGLCSACASATHSSPDEA</sequence>
<keyword evidence="8" id="KW-0408">Iron</keyword>
<evidence type="ECO:0000256" key="1">
    <source>
        <dbReference type="ARBA" id="ARBA00007957"/>
    </source>
</evidence>
<evidence type="ECO:0000256" key="4">
    <source>
        <dbReference type="ARBA" id="ARBA00023015"/>
    </source>
</evidence>
<dbReference type="OrthoDB" id="9801127at2"/>
<comment type="cofactor">
    <cofactor evidence="8">
        <name>Mn(2+)</name>
        <dbReference type="ChEBI" id="CHEBI:29035"/>
    </cofactor>
    <cofactor evidence="8">
        <name>Fe(2+)</name>
        <dbReference type="ChEBI" id="CHEBI:29033"/>
    </cofactor>
    <text evidence="8">Binds 1 Mn(2+) or Fe(2+) ion per subunit.</text>
</comment>
<gene>
    <name evidence="9" type="ORF">NS226_09145</name>
    <name evidence="10" type="ORF">NS365_10335</name>
</gene>
<protein>
    <submittedName>
        <fullName evidence="9">Uncharacterized protein</fullName>
    </submittedName>
</protein>
<organism evidence="9 11">
    <name type="scientific">Aureimonas ureilytica</name>
    <dbReference type="NCBI Taxonomy" id="401562"/>
    <lineage>
        <taxon>Bacteria</taxon>
        <taxon>Pseudomonadati</taxon>
        <taxon>Pseudomonadota</taxon>
        <taxon>Alphaproteobacteria</taxon>
        <taxon>Hyphomicrobiales</taxon>
        <taxon>Aurantimonadaceae</taxon>
        <taxon>Aureimonas</taxon>
    </lineage>
</organism>
<reference evidence="11 12" key="1">
    <citation type="journal article" date="2016" name="Front. Microbiol.">
        <title>Genomic Resource of Rice Seed Associated Bacteria.</title>
        <authorList>
            <person name="Midha S."/>
            <person name="Bansal K."/>
            <person name="Sharma S."/>
            <person name="Kumar N."/>
            <person name="Patil P.P."/>
            <person name="Chaudhry V."/>
            <person name="Patil P.B."/>
        </authorList>
    </citation>
    <scope>NUCLEOTIDE SEQUENCE [LARGE SCALE GENOMIC DNA]</scope>
    <source>
        <strain evidence="9 11">NS226</strain>
        <strain evidence="10 12">NS365</strain>
    </source>
</reference>
<dbReference type="EMBL" id="LDPZ01000018">
    <property type="protein sequence ID" value="KTQ96030.1"/>
    <property type="molecule type" value="Genomic_DNA"/>
</dbReference>